<accession>A0A8K0W510</accession>
<reference evidence="1" key="1">
    <citation type="journal article" date="2021" name="Nat. Commun.">
        <title>Genetic determinants of endophytism in the Arabidopsis root mycobiome.</title>
        <authorList>
            <person name="Mesny F."/>
            <person name="Miyauchi S."/>
            <person name="Thiergart T."/>
            <person name="Pickel B."/>
            <person name="Atanasova L."/>
            <person name="Karlsson M."/>
            <person name="Huettel B."/>
            <person name="Barry K.W."/>
            <person name="Haridas S."/>
            <person name="Chen C."/>
            <person name="Bauer D."/>
            <person name="Andreopoulos W."/>
            <person name="Pangilinan J."/>
            <person name="LaButti K."/>
            <person name="Riley R."/>
            <person name="Lipzen A."/>
            <person name="Clum A."/>
            <person name="Drula E."/>
            <person name="Henrissat B."/>
            <person name="Kohler A."/>
            <person name="Grigoriev I.V."/>
            <person name="Martin F.M."/>
            <person name="Hacquard S."/>
        </authorList>
    </citation>
    <scope>NUCLEOTIDE SEQUENCE</scope>
    <source>
        <strain evidence="1">MPI-SDFR-AT-0120</strain>
    </source>
</reference>
<comment type="caution">
    <text evidence="1">The sequence shown here is derived from an EMBL/GenBank/DDBJ whole genome shotgun (WGS) entry which is preliminary data.</text>
</comment>
<evidence type="ECO:0000313" key="2">
    <source>
        <dbReference type="Proteomes" id="UP000813461"/>
    </source>
</evidence>
<protein>
    <submittedName>
        <fullName evidence="1">Uncharacterized protein</fullName>
    </submittedName>
</protein>
<organism evidence="1 2">
    <name type="scientific">Paraphoma chrysanthemicola</name>
    <dbReference type="NCBI Taxonomy" id="798071"/>
    <lineage>
        <taxon>Eukaryota</taxon>
        <taxon>Fungi</taxon>
        <taxon>Dikarya</taxon>
        <taxon>Ascomycota</taxon>
        <taxon>Pezizomycotina</taxon>
        <taxon>Dothideomycetes</taxon>
        <taxon>Pleosporomycetidae</taxon>
        <taxon>Pleosporales</taxon>
        <taxon>Pleosporineae</taxon>
        <taxon>Phaeosphaeriaceae</taxon>
        <taxon>Paraphoma</taxon>
    </lineage>
</organism>
<dbReference type="Proteomes" id="UP000813461">
    <property type="component" value="Unassembled WGS sequence"/>
</dbReference>
<sequence>MQQSYVISQRAHDHFGRSRYAPSYTRDSRHNQCAQKEVIMTQSTSTSWLLCLPKELRYELYDHLSILEPRSYPFGHTPIASIDRRPPPVALLLSCKALHDEIEDYFFTRATVRFVPSSWPCNDNNPASARALRLARRAELLWAWDRYIKSVKPIPVDQAQSFYIDAGGFARTVDLLRDDAIHLNMLILTVQDLCKPHWKLGWSAKLDSLKTLKELPPRLRIVVGEETFSQADEGANFKKDLKEYVKDLVREGQVSASSDH</sequence>
<dbReference type="OrthoDB" id="2951834at2759"/>
<gene>
    <name evidence="1" type="ORF">FB567DRAFT_43149</name>
</gene>
<evidence type="ECO:0000313" key="1">
    <source>
        <dbReference type="EMBL" id="KAH7095902.1"/>
    </source>
</evidence>
<proteinExistence type="predicted"/>
<dbReference type="EMBL" id="JAGMVJ010000001">
    <property type="protein sequence ID" value="KAH7095902.1"/>
    <property type="molecule type" value="Genomic_DNA"/>
</dbReference>
<name>A0A8K0W510_9PLEO</name>
<dbReference type="AlphaFoldDB" id="A0A8K0W510"/>
<keyword evidence="2" id="KW-1185">Reference proteome</keyword>